<comment type="similarity">
    <text evidence="1">Belongs to the Rab GDI family.</text>
</comment>
<dbReference type="STRING" id="1003232.J9DKM8"/>
<keyword evidence="4" id="KW-1185">Reference proteome</keyword>
<dbReference type="Gene3D" id="1.10.405.10">
    <property type="entry name" value="Guanine Nucleotide Dissociation Inhibitor, domain 1"/>
    <property type="match status" value="1"/>
</dbReference>
<evidence type="ECO:0008006" key="5">
    <source>
        <dbReference type="Google" id="ProtNLM"/>
    </source>
</evidence>
<feature type="region of interest" description="Disordered" evidence="2">
    <location>
        <begin position="107"/>
        <end position="127"/>
    </location>
</feature>
<evidence type="ECO:0000313" key="4">
    <source>
        <dbReference type="Proteomes" id="UP000003163"/>
    </source>
</evidence>
<accession>J9DKM8</accession>
<dbReference type="GO" id="GO:0005737">
    <property type="term" value="C:cytoplasm"/>
    <property type="evidence" value="ECO:0007669"/>
    <property type="project" value="TreeGrafter"/>
</dbReference>
<dbReference type="GO" id="GO:0007264">
    <property type="term" value="P:small GTPase-mediated signal transduction"/>
    <property type="evidence" value="ECO:0007669"/>
    <property type="project" value="InterPro"/>
</dbReference>
<dbReference type="Pfam" id="PF00996">
    <property type="entry name" value="GDI"/>
    <property type="match status" value="4"/>
</dbReference>
<proteinExistence type="inferred from homology"/>
<dbReference type="HOGENOM" id="CLU_021695_0_2_1"/>
<dbReference type="InterPro" id="IPR018203">
    <property type="entry name" value="GDP_dissociation_inhibitor"/>
</dbReference>
<dbReference type="SUPFAM" id="SSF54373">
    <property type="entry name" value="FAD-linked reductases, C-terminal domain"/>
    <property type="match status" value="1"/>
</dbReference>
<dbReference type="GO" id="GO:0016192">
    <property type="term" value="P:vesicle-mediated transport"/>
    <property type="evidence" value="ECO:0007669"/>
    <property type="project" value="TreeGrafter"/>
</dbReference>
<dbReference type="AlphaFoldDB" id="J9DKM8"/>
<dbReference type="InParanoid" id="J9DKM8"/>
<dbReference type="VEuPathDB" id="MicrosporidiaDB:EDEG_00010"/>
<evidence type="ECO:0000256" key="2">
    <source>
        <dbReference type="SAM" id="MobiDB-lite"/>
    </source>
</evidence>
<gene>
    <name evidence="3" type="ORF">EDEG_00010</name>
</gene>
<sequence length="750" mass="86219">MNKNVSHFLLNRNKTKSYNYNISKQSEGPNKMEQEFFDCVILGTGIQQCILAEIISSKGYKVIQIDQHETYGGDLRTLRYSDLILKMNQHNKDSIYKSSDYKNANSLKSETNKNSQFPNQTGEEKSSQMLYQDAKAENTQKRVGKEELLRLDRKFNVDLVPKFLLADGLMKDLLIEHDLQNLVEFVDIQGSYVFKEGVLHAVPCNEKESFTSGLISLMQKPRVAKFFWSVRKFCELKQSLVNKICFKCGDGFLCSGKCNISEKKIPCAKQSTIDSFDNQNGNNSSIASDSVNFTAEQFEDTVEKEEYFKLAESQKNFQNLNSEKAESPSEIVYSGHEEIKVESNLKNEINCNNEEKILQENNEIQPDKLTYDNRKMKMDLAGRFKFNHINMLKEFESYSLSTKSIEIIGHAIALNLDNDYLKQHPIHTYDKLFFYIKSVIALNNLKTPFIYPLFGLSEICQAFTRRAGGFGCVFMLNTPVLRIANKNGVIYEENQHINDYAKEFNLSELDLKINFGNNKVDSIIDSFVDEIQGKQQNNDEKIDASHNSKNAFNMKCVEKELENIQHPNFAYKYEIIIKDNINNKLKKLLTNKIISESKYFKNNTRPINQIITCICIVKGNIKLIDKKYNGISSAHVIFLSSDMKRKNDIFLATLGERENACPLGYTIGIISTIRETEDKPENEVKDIIDLLGNVVDVFCWVRETRKKKLDDDGIVIASDVDQTTHFESLYDDIQRCINEIGQLSKKKIWF</sequence>
<dbReference type="OMA" id="HRECVAP"/>
<dbReference type="PANTHER" id="PTHR11787">
    <property type="entry name" value="RAB GDP-DISSOCIATION INHIBITOR"/>
    <property type="match status" value="1"/>
</dbReference>
<protein>
    <recommendedName>
        <fullName evidence="5">Rab GDP dissociation inhibitor</fullName>
    </recommendedName>
</protein>
<reference evidence="4" key="2">
    <citation type="submission" date="2015-07" db="EMBL/GenBank/DDBJ databases">
        <title>Contrasting host-pathogen interactions and genome evolution in two generalist and specialist microsporidian pathogens of mosquitoes.</title>
        <authorList>
            <consortium name="The Broad Institute Genomics Platform"/>
            <consortium name="The Broad Institute Genome Sequencing Center for Infectious Disease"/>
            <person name="Cuomo C.A."/>
            <person name="Sanscrainte N.D."/>
            <person name="Goldberg J.M."/>
            <person name="Heiman D."/>
            <person name="Young S."/>
            <person name="Zeng Q."/>
            <person name="Becnel J.J."/>
            <person name="Birren B.W."/>
        </authorList>
    </citation>
    <scope>NUCLEOTIDE SEQUENCE [LARGE SCALE GENOMIC DNA]</scope>
    <source>
        <strain evidence="4">USNM 41457</strain>
    </source>
</reference>
<comment type="caution">
    <text evidence="3">The sequence shown here is derived from an EMBL/GenBank/DDBJ whole genome shotgun (WGS) entry which is preliminary data.</text>
</comment>
<dbReference type="PANTHER" id="PTHR11787:SF8">
    <property type="entry name" value="RAB GDP DISSOCIATION INHIBITOR"/>
    <property type="match status" value="1"/>
</dbReference>
<dbReference type="GO" id="GO:0005093">
    <property type="term" value="F:Rab GDP-dissociation inhibitor activity"/>
    <property type="evidence" value="ECO:0007669"/>
    <property type="project" value="TreeGrafter"/>
</dbReference>
<evidence type="ECO:0000256" key="1">
    <source>
        <dbReference type="ARBA" id="ARBA00005593"/>
    </source>
</evidence>
<dbReference type="Gene3D" id="3.50.50.60">
    <property type="entry name" value="FAD/NAD(P)-binding domain"/>
    <property type="match status" value="1"/>
</dbReference>
<name>J9DKM8_EDHAE</name>
<dbReference type="SUPFAM" id="SSF51905">
    <property type="entry name" value="FAD/NAD(P)-binding domain"/>
    <property type="match status" value="2"/>
</dbReference>
<evidence type="ECO:0000313" key="3">
    <source>
        <dbReference type="EMBL" id="EJW03140.1"/>
    </source>
</evidence>
<dbReference type="Proteomes" id="UP000003163">
    <property type="component" value="Unassembled WGS sequence"/>
</dbReference>
<dbReference type="Gene3D" id="3.30.519.10">
    <property type="entry name" value="Guanine Nucleotide Dissociation Inhibitor, domain 2"/>
    <property type="match status" value="2"/>
</dbReference>
<reference evidence="3 4" key="1">
    <citation type="submission" date="2011-08" db="EMBL/GenBank/DDBJ databases">
        <authorList>
            <person name="Liu Z.J."/>
            <person name="Shi F.L."/>
            <person name="Lu J.Q."/>
            <person name="Li M."/>
            <person name="Wang Z.L."/>
        </authorList>
    </citation>
    <scope>NUCLEOTIDE SEQUENCE [LARGE SCALE GENOMIC DNA]</scope>
    <source>
        <strain evidence="3 4">USNM 41457</strain>
    </source>
</reference>
<dbReference type="FunCoup" id="J9DKM8">
    <property type="interactions" value="167"/>
</dbReference>
<feature type="compositionally biased region" description="Polar residues" evidence="2">
    <location>
        <begin position="107"/>
        <end position="121"/>
    </location>
</feature>
<dbReference type="PRINTS" id="PR00891">
    <property type="entry name" value="RABGDIREP"/>
</dbReference>
<organism evidence="3 4">
    <name type="scientific">Edhazardia aedis (strain USNM 41457)</name>
    <name type="common">Microsporidian parasite</name>
    <dbReference type="NCBI Taxonomy" id="1003232"/>
    <lineage>
        <taxon>Eukaryota</taxon>
        <taxon>Fungi</taxon>
        <taxon>Fungi incertae sedis</taxon>
        <taxon>Microsporidia</taxon>
        <taxon>Edhazardia</taxon>
    </lineage>
</organism>
<dbReference type="OrthoDB" id="9446342at2759"/>
<dbReference type="InterPro" id="IPR036188">
    <property type="entry name" value="FAD/NAD-bd_sf"/>
</dbReference>
<dbReference type="EMBL" id="AFBI03000001">
    <property type="protein sequence ID" value="EJW03140.1"/>
    <property type="molecule type" value="Genomic_DNA"/>
</dbReference>